<evidence type="ECO:0000259" key="2">
    <source>
        <dbReference type="PROSITE" id="PS50206"/>
    </source>
</evidence>
<dbReference type="InterPro" id="IPR051126">
    <property type="entry name" value="Thiosulfate_sulfurtransferase"/>
</dbReference>
<dbReference type="PROSITE" id="PS50206">
    <property type="entry name" value="RHODANESE_3"/>
    <property type="match status" value="1"/>
</dbReference>
<accession>A0A640WCJ5</accession>
<sequence>MTYPKRHYREIRQALLDKQELALVDVREEARYAESHPLFAINIPLSRLELVDVYARLLRFHTPITIYDNGEGLAERALRKLKDCGYRDVALLAGGLKGWEEKPHRP</sequence>
<dbReference type="SUPFAM" id="SSF52821">
    <property type="entry name" value="Rhodanese/Cell cycle control phosphatase"/>
    <property type="match status" value="1"/>
</dbReference>
<dbReference type="InterPro" id="IPR001763">
    <property type="entry name" value="Rhodanese-like_dom"/>
</dbReference>
<feature type="domain" description="Rhodanese" evidence="2">
    <location>
        <begin position="17"/>
        <end position="101"/>
    </location>
</feature>
<dbReference type="InterPro" id="IPR036873">
    <property type="entry name" value="Rhodanese-like_dom_sf"/>
</dbReference>
<dbReference type="PANTHER" id="PTHR43855">
    <property type="entry name" value="THIOSULFATE SULFURTRANSFERASE"/>
    <property type="match status" value="1"/>
</dbReference>
<keyword evidence="1" id="KW-0677">Repeat</keyword>
<protein>
    <recommendedName>
        <fullName evidence="2">Rhodanese domain-containing protein</fullName>
    </recommendedName>
</protein>
<keyword evidence="4" id="KW-1185">Reference proteome</keyword>
<dbReference type="EMBL" id="VTPX01000007">
    <property type="protein sequence ID" value="KAA0017495.1"/>
    <property type="molecule type" value="Genomic_DNA"/>
</dbReference>
<dbReference type="RefSeq" id="WP_149435862.1">
    <property type="nucleotide sequence ID" value="NZ_VTPX01000007.1"/>
</dbReference>
<evidence type="ECO:0000313" key="3">
    <source>
        <dbReference type="EMBL" id="KAA0017495.1"/>
    </source>
</evidence>
<comment type="caution">
    <text evidence="3">The sequence shown here is derived from an EMBL/GenBank/DDBJ whole genome shotgun (WGS) entry which is preliminary data.</text>
</comment>
<name>A0A640WCJ5_9GAMM</name>
<reference evidence="3 4" key="1">
    <citation type="submission" date="2019-08" db="EMBL/GenBank/DDBJ databases">
        <title>Bioinformatics analysis of the strain L3 and L5.</title>
        <authorList>
            <person name="Li X."/>
        </authorList>
    </citation>
    <scope>NUCLEOTIDE SEQUENCE [LARGE SCALE GENOMIC DNA]</scope>
    <source>
        <strain evidence="3 4">L3</strain>
    </source>
</reference>
<dbReference type="SMART" id="SM00450">
    <property type="entry name" value="RHOD"/>
    <property type="match status" value="1"/>
</dbReference>
<evidence type="ECO:0000313" key="4">
    <source>
        <dbReference type="Proteomes" id="UP000466024"/>
    </source>
</evidence>
<organism evidence="3 4">
    <name type="scientific">Salinicola corii</name>
    <dbReference type="NCBI Taxonomy" id="2606937"/>
    <lineage>
        <taxon>Bacteria</taxon>
        <taxon>Pseudomonadati</taxon>
        <taxon>Pseudomonadota</taxon>
        <taxon>Gammaproteobacteria</taxon>
        <taxon>Oceanospirillales</taxon>
        <taxon>Halomonadaceae</taxon>
        <taxon>Salinicola</taxon>
    </lineage>
</organism>
<proteinExistence type="predicted"/>
<dbReference type="Gene3D" id="3.40.250.10">
    <property type="entry name" value="Rhodanese-like domain"/>
    <property type="match status" value="1"/>
</dbReference>
<evidence type="ECO:0000256" key="1">
    <source>
        <dbReference type="ARBA" id="ARBA00022737"/>
    </source>
</evidence>
<dbReference type="Proteomes" id="UP000466024">
    <property type="component" value="Unassembled WGS sequence"/>
</dbReference>
<dbReference type="Pfam" id="PF00581">
    <property type="entry name" value="Rhodanese"/>
    <property type="match status" value="1"/>
</dbReference>
<dbReference type="PANTHER" id="PTHR43855:SF1">
    <property type="entry name" value="THIOSULFATE SULFURTRANSFERASE"/>
    <property type="match status" value="1"/>
</dbReference>
<gene>
    <name evidence="3" type="ORF">F0A16_13140</name>
</gene>
<dbReference type="AlphaFoldDB" id="A0A640WCJ5"/>